<protein>
    <recommendedName>
        <fullName evidence="2">STAS domain-containing protein</fullName>
    </recommendedName>
</protein>
<dbReference type="PROSITE" id="PS50801">
    <property type="entry name" value="STAS"/>
    <property type="match status" value="1"/>
</dbReference>
<organism evidence="3 4">
    <name type="scientific">Kineosporia mesophila</name>
    <dbReference type="NCBI Taxonomy" id="566012"/>
    <lineage>
        <taxon>Bacteria</taxon>
        <taxon>Bacillati</taxon>
        <taxon>Actinomycetota</taxon>
        <taxon>Actinomycetes</taxon>
        <taxon>Kineosporiales</taxon>
        <taxon>Kineosporiaceae</taxon>
        <taxon>Kineosporia</taxon>
    </lineage>
</organism>
<evidence type="ECO:0000256" key="1">
    <source>
        <dbReference type="SAM" id="MobiDB-lite"/>
    </source>
</evidence>
<name>A0ABP6ZMF8_9ACTN</name>
<gene>
    <name evidence="3" type="ORF">GCM10022223_30750</name>
</gene>
<sequence>MVTGPGRNRRRLSGDDDAARGEQEAKVSRKDEDHPASGLQENAPGDVVVLSQGDRTLVILYGDVDVRVSEDLEYAGRFSIDAGRCTVMDVRQVTMMDSVGVSFVVRLAAGLRAAGTELLLQGPSRRVSELISLVGANELTRWLPEQTPAAAAVVERS</sequence>
<dbReference type="InterPro" id="IPR002645">
    <property type="entry name" value="STAS_dom"/>
</dbReference>
<accession>A0ABP6ZMF8</accession>
<dbReference type="Proteomes" id="UP001501074">
    <property type="component" value="Unassembled WGS sequence"/>
</dbReference>
<reference evidence="4" key="1">
    <citation type="journal article" date="2019" name="Int. J. Syst. Evol. Microbiol.">
        <title>The Global Catalogue of Microorganisms (GCM) 10K type strain sequencing project: providing services to taxonomists for standard genome sequencing and annotation.</title>
        <authorList>
            <consortium name="The Broad Institute Genomics Platform"/>
            <consortium name="The Broad Institute Genome Sequencing Center for Infectious Disease"/>
            <person name="Wu L."/>
            <person name="Ma J."/>
        </authorList>
    </citation>
    <scope>NUCLEOTIDE SEQUENCE [LARGE SCALE GENOMIC DNA]</scope>
    <source>
        <strain evidence="4">JCM 16902</strain>
    </source>
</reference>
<dbReference type="SUPFAM" id="SSF52091">
    <property type="entry name" value="SpoIIaa-like"/>
    <property type="match status" value="1"/>
</dbReference>
<dbReference type="CDD" id="cd07043">
    <property type="entry name" value="STAS_anti-anti-sigma_factors"/>
    <property type="match status" value="1"/>
</dbReference>
<dbReference type="EMBL" id="BAAAZO010000004">
    <property type="protein sequence ID" value="GAA3612508.1"/>
    <property type="molecule type" value="Genomic_DNA"/>
</dbReference>
<evidence type="ECO:0000313" key="3">
    <source>
        <dbReference type="EMBL" id="GAA3612508.1"/>
    </source>
</evidence>
<dbReference type="InterPro" id="IPR058548">
    <property type="entry name" value="MlaB-like_STAS"/>
</dbReference>
<dbReference type="Pfam" id="PF13466">
    <property type="entry name" value="STAS_2"/>
    <property type="match status" value="1"/>
</dbReference>
<comment type="caution">
    <text evidence="3">The sequence shown here is derived from an EMBL/GenBank/DDBJ whole genome shotgun (WGS) entry which is preliminary data.</text>
</comment>
<feature type="compositionally biased region" description="Basic and acidic residues" evidence="1">
    <location>
        <begin position="12"/>
        <end position="35"/>
    </location>
</feature>
<dbReference type="Gene3D" id="3.30.750.24">
    <property type="entry name" value="STAS domain"/>
    <property type="match status" value="1"/>
</dbReference>
<evidence type="ECO:0000259" key="2">
    <source>
        <dbReference type="PROSITE" id="PS50801"/>
    </source>
</evidence>
<proteinExistence type="predicted"/>
<feature type="region of interest" description="Disordered" evidence="1">
    <location>
        <begin position="1"/>
        <end position="45"/>
    </location>
</feature>
<dbReference type="InterPro" id="IPR036513">
    <property type="entry name" value="STAS_dom_sf"/>
</dbReference>
<feature type="domain" description="STAS" evidence="2">
    <location>
        <begin position="45"/>
        <end position="157"/>
    </location>
</feature>
<keyword evidence="4" id="KW-1185">Reference proteome</keyword>
<evidence type="ECO:0000313" key="4">
    <source>
        <dbReference type="Proteomes" id="UP001501074"/>
    </source>
</evidence>